<keyword evidence="2" id="KW-1185">Reference proteome</keyword>
<dbReference type="InterPro" id="IPR052839">
    <property type="entry name" value="Mito_gene_expr_regulator"/>
</dbReference>
<dbReference type="EMBL" id="JAMKFB020000024">
    <property type="protein sequence ID" value="KAL0156170.1"/>
    <property type="molecule type" value="Genomic_DNA"/>
</dbReference>
<dbReference type="Proteomes" id="UP001529510">
    <property type="component" value="Unassembled WGS sequence"/>
</dbReference>
<evidence type="ECO:0000313" key="1">
    <source>
        <dbReference type="EMBL" id="KAL0156170.1"/>
    </source>
</evidence>
<comment type="caution">
    <text evidence="1">The sequence shown here is derived from an EMBL/GenBank/DDBJ whole genome shotgun (WGS) entry which is preliminary data.</text>
</comment>
<proteinExistence type="predicted"/>
<organism evidence="1 2">
    <name type="scientific">Cirrhinus mrigala</name>
    <name type="common">Mrigala</name>
    <dbReference type="NCBI Taxonomy" id="683832"/>
    <lineage>
        <taxon>Eukaryota</taxon>
        <taxon>Metazoa</taxon>
        <taxon>Chordata</taxon>
        <taxon>Craniata</taxon>
        <taxon>Vertebrata</taxon>
        <taxon>Euteleostomi</taxon>
        <taxon>Actinopterygii</taxon>
        <taxon>Neopterygii</taxon>
        <taxon>Teleostei</taxon>
        <taxon>Ostariophysi</taxon>
        <taxon>Cypriniformes</taxon>
        <taxon>Cyprinidae</taxon>
        <taxon>Labeoninae</taxon>
        <taxon>Labeonini</taxon>
        <taxon>Cirrhinus</taxon>
    </lineage>
</organism>
<accession>A0ABD0N1W0</accession>
<sequence length="101" mass="11246">MAGPVPALPDSFTPSSDSVYSDQFGFYSLDSNVPGLSKVILDKLNMKDYKEYRAALEGKGKVGFRSHKEMFQNLEETFKFCACCSKLPSNLPDPKALKRCI</sequence>
<name>A0ABD0N1W0_CIRMR</name>
<protein>
    <submittedName>
        <fullName evidence="1">Uncharacterized protein</fullName>
    </submittedName>
</protein>
<feature type="non-terminal residue" evidence="1">
    <location>
        <position position="101"/>
    </location>
</feature>
<gene>
    <name evidence="1" type="ORF">M9458_047416</name>
</gene>
<dbReference type="AlphaFoldDB" id="A0ABD0N1W0"/>
<evidence type="ECO:0000313" key="2">
    <source>
        <dbReference type="Proteomes" id="UP001529510"/>
    </source>
</evidence>
<dbReference type="PANTHER" id="PTHR46920:SF3">
    <property type="entry name" value="MYND-TYPE DOMAIN-CONTAINING PROTEIN"/>
    <property type="match status" value="1"/>
</dbReference>
<dbReference type="PANTHER" id="PTHR46920">
    <property type="match status" value="1"/>
</dbReference>
<reference evidence="1 2" key="1">
    <citation type="submission" date="2024-05" db="EMBL/GenBank/DDBJ databases">
        <title>Genome sequencing and assembly of Indian major carp, Cirrhinus mrigala (Hamilton, 1822).</title>
        <authorList>
            <person name="Mohindra V."/>
            <person name="Chowdhury L.M."/>
            <person name="Lal K."/>
            <person name="Jena J.K."/>
        </authorList>
    </citation>
    <scope>NUCLEOTIDE SEQUENCE [LARGE SCALE GENOMIC DNA]</scope>
    <source>
        <strain evidence="1">CM1030</strain>
        <tissue evidence="1">Blood</tissue>
    </source>
</reference>